<reference evidence="1 2" key="1">
    <citation type="submission" date="2016-10" db="EMBL/GenBank/DDBJ databases">
        <authorList>
            <person name="de Groot N.N."/>
        </authorList>
    </citation>
    <scope>NUCLEOTIDE SEQUENCE [LARGE SCALE GENOMIC DNA]</scope>
    <source>
        <strain evidence="1 2">M79</strain>
    </source>
</reference>
<evidence type="ECO:0000313" key="2">
    <source>
        <dbReference type="Proteomes" id="UP000181969"/>
    </source>
</evidence>
<dbReference type="AlphaFoldDB" id="A0A1I4GG62"/>
<dbReference type="Gene3D" id="2.30.31.70">
    <property type="match status" value="1"/>
</dbReference>
<accession>A0A1I4GG62</accession>
<dbReference type="Proteomes" id="UP000181969">
    <property type="component" value="Unassembled WGS sequence"/>
</dbReference>
<gene>
    <name evidence="1" type="ORF">SAMN05216438_10417</name>
</gene>
<protein>
    <recommendedName>
        <fullName evidence="3">Transcriptional coactivator p15 (PC4) C-terminal domain-containing protein</fullName>
    </recommendedName>
</protein>
<proteinExistence type="predicted"/>
<dbReference type="EMBL" id="FOTJ01000004">
    <property type="protein sequence ID" value="SFL28985.1"/>
    <property type="molecule type" value="Genomic_DNA"/>
</dbReference>
<sequence>MVMDFTGGAAPQAESEFKFEKTEELAILDRNAKGWTIELNKVSFNGGDAKLDLRSWSPEGKMGKGIVLRDEVAQNLYLALTEYFSETDEDDEKQIEALEYPEDFHDPSLDVNRG</sequence>
<evidence type="ECO:0008006" key="3">
    <source>
        <dbReference type="Google" id="ProtNLM"/>
    </source>
</evidence>
<name>A0A1I4GG62_9LACT</name>
<evidence type="ECO:0000313" key="1">
    <source>
        <dbReference type="EMBL" id="SFL28985.1"/>
    </source>
</evidence>
<organism evidence="1 2">
    <name type="scientific">Lactococcus garvieae</name>
    <dbReference type="NCBI Taxonomy" id="1363"/>
    <lineage>
        <taxon>Bacteria</taxon>
        <taxon>Bacillati</taxon>
        <taxon>Bacillota</taxon>
        <taxon>Bacilli</taxon>
        <taxon>Lactobacillales</taxon>
        <taxon>Streptococcaceae</taxon>
        <taxon>Lactococcus</taxon>
    </lineage>
</organism>